<name>A0ABV1GUR1_9BACT</name>
<dbReference type="SUPFAM" id="SSF51206">
    <property type="entry name" value="cAMP-binding domain-like"/>
    <property type="match status" value="1"/>
</dbReference>
<sequence>MNFNRHITQAEFSPLAEFLRAEGAERRFERGERLAAQGGRSHRAGLVVQGAFRYLHADAAGGEHVVGYAFAGEFVGDYISMCVDAPSQVTIEAMCGAAALVVTGGRLEAFYRTDAAHERLGRTMAEHMLAEVYERLLERYAASPQQRYEALLERCPDLLQMVSLRELASYLGVRPETLSRIRGRIR</sequence>
<proteinExistence type="predicted"/>
<dbReference type="Proteomes" id="UP001460202">
    <property type="component" value="Unassembled WGS sequence"/>
</dbReference>
<dbReference type="RefSeq" id="WP_196017940.1">
    <property type="nucleotide sequence ID" value="NZ_JBBMFL010000003.1"/>
</dbReference>
<dbReference type="InterPro" id="IPR000595">
    <property type="entry name" value="cNMP-bd_dom"/>
</dbReference>
<dbReference type="InterPro" id="IPR014710">
    <property type="entry name" value="RmlC-like_jellyroll"/>
</dbReference>
<organism evidence="2 3">
    <name type="scientific">Alistipes intestinihominis</name>
    <dbReference type="NCBI Taxonomy" id="3133172"/>
    <lineage>
        <taxon>Bacteria</taxon>
        <taxon>Pseudomonadati</taxon>
        <taxon>Bacteroidota</taxon>
        <taxon>Bacteroidia</taxon>
        <taxon>Bacteroidales</taxon>
        <taxon>Rikenellaceae</taxon>
        <taxon>Alistipes</taxon>
    </lineage>
</organism>
<comment type="caution">
    <text evidence="2">The sequence shown here is derived from an EMBL/GenBank/DDBJ whole genome shotgun (WGS) entry which is preliminary data.</text>
</comment>
<evidence type="ECO:0000259" key="1">
    <source>
        <dbReference type="PROSITE" id="PS50042"/>
    </source>
</evidence>
<accession>A0ABV1GUR1</accession>
<dbReference type="PROSITE" id="PS50042">
    <property type="entry name" value="CNMP_BINDING_3"/>
    <property type="match status" value="1"/>
</dbReference>
<dbReference type="Gene3D" id="2.60.120.10">
    <property type="entry name" value="Jelly Rolls"/>
    <property type="match status" value="1"/>
</dbReference>
<dbReference type="EMBL" id="JBBMFL010000003">
    <property type="protein sequence ID" value="MEQ2544140.1"/>
    <property type="molecule type" value="Genomic_DNA"/>
</dbReference>
<evidence type="ECO:0000313" key="2">
    <source>
        <dbReference type="EMBL" id="MEQ2544140.1"/>
    </source>
</evidence>
<protein>
    <submittedName>
        <fullName evidence="2">Crp/Fnr family transcriptional regulator</fullName>
    </submittedName>
</protein>
<dbReference type="Pfam" id="PF00027">
    <property type="entry name" value="cNMP_binding"/>
    <property type="match status" value="1"/>
</dbReference>
<dbReference type="InterPro" id="IPR018490">
    <property type="entry name" value="cNMP-bd_dom_sf"/>
</dbReference>
<keyword evidence="3" id="KW-1185">Reference proteome</keyword>
<gene>
    <name evidence="2" type="ORF">WMO46_04150</name>
</gene>
<evidence type="ECO:0000313" key="3">
    <source>
        <dbReference type="Proteomes" id="UP001460202"/>
    </source>
</evidence>
<feature type="domain" description="Cyclic nucleotide-binding" evidence="1">
    <location>
        <begin position="3"/>
        <end position="93"/>
    </location>
</feature>
<reference evidence="2 3" key="1">
    <citation type="submission" date="2024-03" db="EMBL/GenBank/DDBJ databases">
        <title>Human intestinal bacterial collection.</title>
        <authorList>
            <person name="Pauvert C."/>
            <person name="Hitch T.C.A."/>
            <person name="Clavel T."/>
        </authorList>
    </citation>
    <scope>NUCLEOTIDE SEQUENCE [LARGE SCALE GENOMIC DNA]</scope>
    <source>
        <strain evidence="2 3">CLA-KB-H122</strain>
    </source>
</reference>